<dbReference type="eggNOG" id="COG3391">
    <property type="taxonomic scope" value="Bacteria"/>
</dbReference>
<organism evidence="1 2">
    <name type="scientific">Anditalea andensis</name>
    <dbReference type="NCBI Taxonomy" id="1048983"/>
    <lineage>
        <taxon>Bacteria</taxon>
        <taxon>Pseudomonadati</taxon>
        <taxon>Bacteroidota</taxon>
        <taxon>Cytophagia</taxon>
        <taxon>Cytophagales</taxon>
        <taxon>Cytophagaceae</taxon>
        <taxon>Anditalea</taxon>
    </lineage>
</organism>
<dbReference type="PROSITE" id="PS51257">
    <property type="entry name" value="PROKAR_LIPOPROTEIN"/>
    <property type="match status" value="1"/>
</dbReference>
<dbReference type="STRING" id="1048983.EL17_11210"/>
<comment type="caution">
    <text evidence="1">The sequence shown here is derived from an EMBL/GenBank/DDBJ whole genome shotgun (WGS) entry which is preliminary data.</text>
</comment>
<proteinExistence type="predicted"/>
<reference evidence="1 2" key="1">
    <citation type="submission" date="2014-04" db="EMBL/GenBank/DDBJ databases">
        <title>Characterization and application of a salt tolerant electro-active bacterium.</title>
        <authorList>
            <person name="Yang L."/>
            <person name="Wei S."/>
            <person name="Tay Q.X.M."/>
        </authorList>
    </citation>
    <scope>NUCLEOTIDE SEQUENCE [LARGE SCALE GENOMIC DNA]</scope>
    <source>
        <strain evidence="1 2">LY1</strain>
    </source>
</reference>
<sequence>MNYIRTLFKSLLIISHLPLLYSCQNESMEELVIYSNDFSTNELRNIISKEGIQEFNGEAVLGFFNNDSFDLNLFDLPSHNMVRINIDLYIHDSWEGNSRGENGPDVWKMLVEDELIVSTSFSNSICEPSFCLYQSYPENGLRQFEPKTGAIISDLPGRCLYKDENGWTSKYKISKIVPHHNSTLIIKCFDELIQLNESDPKCDESWSVSKIEVSLLNIR</sequence>
<dbReference type="AlphaFoldDB" id="A0A074KWX8"/>
<evidence type="ECO:0008006" key="3">
    <source>
        <dbReference type="Google" id="ProtNLM"/>
    </source>
</evidence>
<dbReference type="EMBL" id="JMIH01000021">
    <property type="protein sequence ID" value="KEO73469.1"/>
    <property type="molecule type" value="Genomic_DNA"/>
</dbReference>
<evidence type="ECO:0000313" key="1">
    <source>
        <dbReference type="EMBL" id="KEO73469.1"/>
    </source>
</evidence>
<evidence type="ECO:0000313" key="2">
    <source>
        <dbReference type="Proteomes" id="UP000027821"/>
    </source>
</evidence>
<protein>
    <recommendedName>
        <fullName evidence="3">Lipoprotein</fullName>
    </recommendedName>
</protein>
<keyword evidence="2" id="KW-1185">Reference proteome</keyword>
<dbReference type="Proteomes" id="UP000027821">
    <property type="component" value="Unassembled WGS sequence"/>
</dbReference>
<name>A0A074KWX8_9BACT</name>
<gene>
    <name evidence="1" type="ORF">EL17_11210</name>
</gene>
<accession>A0A074KWX8</accession>